<accession>A0ABQ9P2N9</accession>
<gene>
    <name evidence="2" type="ORF">H2201_001128</name>
</gene>
<dbReference type="PANTHER" id="PTHR42053">
    <property type="match status" value="1"/>
</dbReference>
<name>A0ABQ9P2N9_9PEZI</name>
<evidence type="ECO:0000256" key="1">
    <source>
        <dbReference type="SAM" id="MobiDB-lite"/>
    </source>
</evidence>
<dbReference type="PANTHER" id="PTHR42053:SF1">
    <property type="match status" value="1"/>
</dbReference>
<comment type="caution">
    <text evidence="2">The sequence shown here is derived from an EMBL/GenBank/DDBJ whole genome shotgun (WGS) entry which is preliminary data.</text>
</comment>
<organism evidence="2 3">
    <name type="scientific">Coniosporium apollinis</name>
    <dbReference type="NCBI Taxonomy" id="61459"/>
    <lineage>
        <taxon>Eukaryota</taxon>
        <taxon>Fungi</taxon>
        <taxon>Dikarya</taxon>
        <taxon>Ascomycota</taxon>
        <taxon>Pezizomycotina</taxon>
        <taxon>Dothideomycetes</taxon>
        <taxon>Dothideomycetes incertae sedis</taxon>
        <taxon>Coniosporium</taxon>
    </lineage>
</organism>
<dbReference type="Proteomes" id="UP001172684">
    <property type="component" value="Unassembled WGS sequence"/>
</dbReference>
<reference evidence="2" key="1">
    <citation type="submission" date="2022-10" db="EMBL/GenBank/DDBJ databases">
        <title>Culturing micro-colonial fungi from biological soil crusts in the Mojave desert and describing Neophaeococcomyces mojavensis, and introducing the new genera and species Taxawa tesnikishii.</title>
        <authorList>
            <person name="Kurbessoian T."/>
            <person name="Stajich J.E."/>
        </authorList>
    </citation>
    <scope>NUCLEOTIDE SEQUENCE</scope>
    <source>
        <strain evidence="2">TK_1</strain>
    </source>
</reference>
<feature type="compositionally biased region" description="Basic and acidic residues" evidence="1">
    <location>
        <begin position="80"/>
        <end position="93"/>
    </location>
</feature>
<protein>
    <submittedName>
        <fullName evidence="2">Uncharacterized protein</fullName>
    </submittedName>
</protein>
<feature type="region of interest" description="Disordered" evidence="1">
    <location>
        <begin position="220"/>
        <end position="244"/>
    </location>
</feature>
<keyword evidence="3" id="KW-1185">Reference proteome</keyword>
<dbReference type="EMBL" id="JAPDRL010000005">
    <property type="protein sequence ID" value="KAJ9668882.1"/>
    <property type="molecule type" value="Genomic_DNA"/>
</dbReference>
<sequence>MATTATSKPALSALKTPITATYPSEVCSPISSTPTWIKREDSLKTPITPPSAYLDFLKALSPALMSPLPTGASTRFTFGEKNEKTDKCDHSDKSASATPVSAPPSDKSSPAPSQPPLSRTNSNCSCKTGAETSDKPTSMQISIPPPSSFVRPLSARAPRQRLHIPQSPYSPAGVGSPMSARSVHSPYSATISPPEWDLEGKKGGTRAVSIRQVVTRTVTYSRTPVEPTAPLDPAPKGKRRKIEE</sequence>
<evidence type="ECO:0000313" key="2">
    <source>
        <dbReference type="EMBL" id="KAJ9668882.1"/>
    </source>
</evidence>
<feature type="region of interest" description="Disordered" evidence="1">
    <location>
        <begin position="80"/>
        <end position="203"/>
    </location>
</feature>
<feature type="compositionally biased region" description="Polar residues" evidence="1">
    <location>
        <begin position="117"/>
        <end position="126"/>
    </location>
</feature>
<proteinExistence type="predicted"/>
<evidence type="ECO:0000313" key="3">
    <source>
        <dbReference type="Proteomes" id="UP001172684"/>
    </source>
</evidence>
<feature type="compositionally biased region" description="Low complexity" evidence="1">
    <location>
        <begin position="94"/>
        <end position="111"/>
    </location>
</feature>